<feature type="compositionally biased region" description="Basic residues" evidence="16">
    <location>
        <begin position="1"/>
        <end position="15"/>
    </location>
</feature>
<keyword evidence="7 15" id="KW-0067">ATP-binding</keyword>
<dbReference type="GO" id="GO:0006310">
    <property type="term" value="P:DNA recombination"/>
    <property type="evidence" value="ECO:0007669"/>
    <property type="project" value="UniProtKB-UniRule"/>
</dbReference>
<dbReference type="NCBIfam" id="NF008165">
    <property type="entry name" value="PRK10917.1-3"/>
    <property type="match status" value="1"/>
</dbReference>
<keyword evidence="9 15" id="KW-0233">DNA recombination</keyword>
<gene>
    <name evidence="19" type="ORF">CH360_16780</name>
    <name evidence="20" type="ORF">CH373_17495</name>
</gene>
<evidence type="ECO:0000256" key="5">
    <source>
        <dbReference type="ARBA" id="ARBA00022801"/>
    </source>
</evidence>
<evidence type="ECO:0000256" key="16">
    <source>
        <dbReference type="SAM" id="MobiDB-lite"/>
    </source>
</evidence>
<dbReference type="NCBIfam" id="NF008168">
    <property type="entry name" value="PRK10917.2-2"/>
    <property type="match status" value="1"/>
</dbReference>
<protein>
    <recommendedName>
        <fullName evidence="2 15">ATP-dependent DNA helicase RecG</fullName>
        <ecNumber evidence="13 15">5.6.2.4</ecNumber>
    </recommendedName>
</protein>
<dbReference type="GO" id="GO:0003677">
    <property type="term" value="F:DNA binding"/>
    <property type="evidence" value="ECO:0007669"/>
    <property type="project" value="UniProtKB-KW"/>
</dbReference>
<dbReference type="InterPro" id="IPR001650">
    <property type="entry name" value="Helicase_C-like"/>
</dbReference>
<comment type="catalytic activity">
    <reaction evidence="14 15">
        <text>ATP + H2O = ADP + phosphate + H(+)</text>
        <dbReference type="Rhea" id="RHEA:13065"/>
        <dbReference type="ChEBI" id="CHEBI:15377"/>
        <dbReference type="ChEBI" id="CHEBI:15378"/>
        <dbReference type="ChEBI" id="CHEBI:30616"/>
        <dbReference type="ChEBI" id="CHEBI:43474"/>
        <dbReference type="ChEBI" id="CHEBI:456216"/>
        <dbReference type="EC" id="5.6.2.4"/>
    </reaction>
</comment>
<keyword evidence="10 15" id="KW-0234">DNA repair</keyword>
<dbReference type="InterPro" id="IPR027417">
    <property type="entry name" value="P-loop_NTPase"/>
</dbReference>
<dbReference type="Proteomes" id="UP000231990">
    <property type="component" value="Unassembled WGS sequence"/>
</dbReference>
<organism evidence="20 22">
    <name type="scientific">Leptospira perolatii</name>
    <dbReference type="NCBI Taxonomy" id="2023191"/>
    <lineage>
        <taxon>Bacteria</taxon>
        <taxon>Pseudomonadati</taxon>
        <taxon>Spirochaetota</taxon>
        <taxon>Spirochaetia</taxon>
        <taxon>Leptospirales</taxon>
        <taxon>Leptospiraceae</taxon>
        <taxon>Leptospira</taxon>
    </lineage>
</organism>
<dbReference type="GO" id="GO:0006281">
    <property type="term" value="P:DNA repair"/>
    <property type="evidence" value="ECO:0007669"/>
    <property type="project" value="UniProtKB-UniRule"/>
</dbReference>
<dbReference type="InterPro" id="IPR004609">
    <property type="entry name" value="ATP-dep_DNA_helicase_RecG"/>
</dbReference>
<dbReference type="InterPro" id="IPR033454">
    <property type="entry name" value="RecG_wedge"/>
</dbReference>
<evidence type="ECO:0000313" key="19">
    <source>
        <dbReference type="EMBL" id="PJZ68354.1"/>
    </source>
</evidence>
<dbReference type="PROSITE" id="PS51192">
    <property type="entry name" value="HELICASE_ATP_BIND_1"/>
    <property type="match status" value="1"/>
</dbReference>
<evidence type="ECO:0000313" key="20">
    <source>
        <dbReference type="EMBL" id="PJZ71842.1"/>
    </source>
</evidence>
<dbReference type="AlphaFoldDB" id="A0A2M9ZIK1"/>
<dbReference type="InterPro" id="IPR011545">
    <property type="entry name" value="DEAD/DEAH_box_helicase_dom"/>
</dbReference>
<keyword evidence="8" id="KW-0238">DNA-binding</keyword>
<comment type="function">
    <text evidence="15">Plays a critical role in recombination and DNA repair. Helps process Holliday junction intermediates to mature products by catalyzing branch migration. Has replication fork regression activity, unwinds stalled or blocked replication forks to make a HJ that can be resolved. Has a DNA unwinding activity characteristic of a DNA helicase with 3'-5' polarity.</text>
</comment>
<feature type="compositionally biased region" description="Polar residues" evidence="16">
    <location>
        <begin position="16"/>
        <end position="30"/>
    </location>
</feature>
<evidence type="ECO:0000256" key="4">
    <source>
        <dbReference type="ARBA" id="ARBA00022763"/>
    </source>
</evidence>
<dbReference type="InterPro" id="IPR045562">
    <property type="entry name" value="RecG_dom3_C"/>
</dbReference>
<sequence length="728" mass="83251">MKTLPKKKNLRRRNHPNQSRMKNSVSNKNVRSQVESLESSIQSLKGIGPKKLEALASVGINTLEDLLSWYPRKYLDRNLTDGILLKQGESVTLILEVIDSYLAHGRKSRLVVSTKTKNNEPVSLVFFKGVQYFRRIFQPGLLIVATGKLDYFRGFQLLHPDYEVLSQGGNAELDPDGNIGSIHTGRIIPLYSTTEALRDEHLDSRGLRRLIFQTLEILHGKIPEILPKEIVKKRNLMERETAFKEIHFPTEDLALHQARIRFKYEELFFFNIFIEYKKSLRAQIPRILWPLPESNTAKTVLKNLPFDLTPDQKESLNKLAEWTKSDTPAAMLLQGDVGSGKTLVALLTALRYTDNQIQVCMLAPTEILARQHYQTILNYMGNLPFTEVDLLVGKEPKKNRLEKLYRFKKGETLLIIGTHSLFQEDVEFKDLGLVIIDEQHKFGVEQRETIRSKGKNPDVLAMTATPIPRTLCLTLYGDLELVTLKNRPAGRKPIKTHWFFEDKRQGIYNSIKKYASQGRQCYVVYPLVEESEKSDLKSCMEAYEHLRNEIFPDLSIGLLHGKMDPVQKDKVMRAFQKNEISILVTTTVVEVGVDVPNACVMVIEHADRFGISQLHQLRGRVGRGEHESFCIMVTDRNITEEAKFRLQALVDSDDGFALSEADLKLRGPGELLGVKQSGLPDFKIADLREDREWIEISREDAKLVGTIGDQEKRELTKRFKEEAQLFSN</sequence>
<evidence type="ECO:0000256" key="14">
    <source>
        <dbReference type="ARBA" id="ARBA00048988"/>
    </source>
</evidence>
<evidence type="ECO:0000313" key="21">
    <source>
        <dbReference type="Proteomes" id="UP000231962"/>
    </source>
</evidence>
<evidence type="ECO:0000256" key="3">
    <source>
        <dbReference type="ARBA" id="ARBA00022741"/>
    </source>
</evidence>
<dbReference type="PANTHER" id="PTHR47964:SF1">
    <property type="entry name" value="ATP-DEPENDENT DNA HELICASE HOMOLOG RECG, CHLOROPLASTIC"/>
    <property type="match status" value="1"/>
</dbReference>
<dbReference type="SUPFAM" id="SSF52540">
    <property type="entry name" value="P-loop containing nucleoside triphosphate hydrolases"/>
    <property type="match status" value="2"/>
</dbReference>
<dbReference type="CDD" id="cd04488">
    <property type="entry name" value="RecG_wedge_OBF"/>
    <property type="match status" value="1"/>
</dbReference>
<evidence type="ECO:0000256" key="11">
    <source>
        <dbReference type="ARBA" id="ARBA00023235"/>
    </source>
</evidence>
<evidence type="ECO:0000259" key="18">
    <source>
        <dbReference type="PROSITE" id="PS51194"/>
    </source>
</evidence>
<dbReference type="InterPro" id="IPR014001">
    <property type="entry name" value="Helicase_ATP-bd"/>
</dbReference>
<dbReference type="GO" id="GO:0005524">
    <property type="term" value="F:ATP binding"/>
    <property type="evidence" value="ECO:0007669"/>
    <property type="project" value="UniProtKB-KW"/>
</dbReference>
<dbReference type="NCBIfam" id="TIGR00643">
    <property type="entry name" value="recG"/>
    <property type="match status" value="1"/>
</dbReference>
<dbReference type="EMBL" id="NPDY01000025">
    <property type="protein sequence ID" value="PJZ68354.1"/>
    <property type="molecule type" value="Genomic_DNA"/>
</dbReference>
<evidence type="ECO:0000256" key="2">
    <source>
        <dbReference type="ARBA" id="ARBA00017846"/>
    </source>
</evidence>
<dbReference type="InterPro" id="IPR012340">
    <property type="entry name" value="NA-bd_OB-fold"/>
</dbReference>
<evidence type="ECO:0000259" key="17">
    <source>
        <dbReference type="PROSITE" id="PS51192"/>
    </source>
</evidence>
<dbReference type="Pfam" id="PF17191">
    <property type="entry name" value="RecG_wedge"/>
    <property type="match status" value="1"/>
</dbReference>
<evidence type="ECO:0000256" key="15">
    <source>
        <dbReference type="RuleBase" id="RU363016"/>
    </source>
</evidence>
<evidence type="ECO:0000256" key="7">
    <source>
        <dbReference type="ARBA" id="ARBA00022840"/>
    </source>
</evidence>
<evidence type="ECO:0000256" key="13">
    <source>
        <dbReference type="ARBA" id="ARBA00034808"/>
    </source>
</evidence>
<comment type="similarity">
    <text evidence="1 15">Belongs to the helicase family. RecG subfamily.</text>
</comment>
<evidence type="ECO:0000256" key="9">
    <source>
        <dbReference type="ARBA" id="ARBA00023172"/>
    </source>
</evidence>
<evidence type="ECO:0000256" key="1">
    <source>
        <dbReference type="ARBA" id="ARBA00007504"/>
    </source>
</evidence>
<dbReference type="PANTHER" id="PTHR47964">
    <property type="entry name" value="ATP-DEPENDENT DNA HELICASE HOMOLOG RECG, CHLOROPLASTIC"/>
    <property type="match status" value="1"/>
</dbReference>
<evidence type="ECO:0000256" key="8">
    <source>
        <dbReference type="ARBA" id="ARBA00023125"/>
    </source>
</evidence>
<dbReference type="SMART" id="SM00487">
    <property type="entry name" value="DEXDc"/>
    <property type="match status" value="1"/>
</dbReference>
<dbReference type="SMART" id="SM00490">
    <property type="entry name" value="HELICc"/>
    <property type="match status" value="1"/>
</dbReference>
<dbReference type="SUPFAM" id="SSF50249">
    <property type="entry name" value="Nucleic acid-binding proteins"/>
    <property type="match status" value="1"/>
</dbReference>
<feature type="domain" description="Helicase C-terminal" evidence="18">
    <location>
        <begin position="506"/>
        <end position="669"/>
    </location>
</feature>
<dbReference type="Proteomes" id="UP000231962">
    <property type="component" value="Unassembled WGS sequence"/>
</dbReference>
<keyword evidence="21" id="KW-1185">Reference proteome</keyword>
<dbReference type="Gene3D" id="3.40.50.300">
    <property type="entry name" value="P-loop containing nucleotide triphosphate hydrolases"/>
    <property type="match status" value="2"/>
</dbReference>
<dbReference type="GO" id="GO:0016787">
    <property type="term" value="F:hydrolase activity"/>
    <property type="evidence" value="ECO:0007669"/>
    <property type="project" value="UniProtKB-KW"/>
</dbReference>
<name>A0A2M9ZIK1_9LEPT</name>
<evidence type="ECO:0000256" key="10">
    <source>
        <dbReference type="ARBA" id="ARBA00023204"/>
    </source>
</evidence>
<dbReference type="EMBL" id="NPDZ01000018">
    <property type="protein sequence ID" value="PJZ71842.1"/>
    <property type="molecule type" value="Genomic_DNA"/>
</dbReference>
<accession>A0A2M9ZIK1</accession>
<dbReference type="OrthoDB" id="9804325at2"/>
<dbReference type="Gene3D" id="2.40.50.140">
    <property type="entry name" value="Nucleic acid-binding proteins"/>
    <property type="match status" value="1"/>
</dbReference>
<keyword evidence="5 15" id="KW-0378">Hydrolase</keyword>
<dbReference type="Pfam" id="PF00270">
    <property type="entry name" value="DEAD"/>
    <property type="match status" value="1"/>
</dbReference>
<evidence type="ECO:0000313" key="22">
    <source>
        <dbReference type="Proteomes" id="UP000231990"/>
    </source>
</evidence>
<dbReference type="PROSITE" id="PS51194">
    <property type="entry name" value="HELICASE_CTER"/>
    <property type="match status" value="1"/>
</dbReference>
<dbReference type="EC" id="5.6.2.4" evidence="13 15"/>
<feature type="domain" description="Helicase ATP-binding" evidence="17">
    <location>
        <begin position="322"/>
        <end position="484"/>
    </location>
</feature>
<reference evidence="21 22" key="1">
    <citation type="submission" date="2017-07" db="EMBL/GenBank/DDBJ databases">
        <title>Leptospira spp. isolated from tropical soils.</title>
        <authorList>
            <person name="Thibeaux R."/>
            <person name="Iraola G."/>
            <person name="Ferres I."/>
            <person name="Bierque E."/>
            <person name="Girault D."/>
            <person name="Soupe-Gilbert M.-E."/>
            <person name="Picardeau M."/>
            <person name="Goarant C."/>
        </authorList>
    </citation>
    <scope>NUCLEOTIDE SEQUENCE [LARGE SCALE GENOMIC DNA]</scope>
    <source>
        <strain evidence="20 22">FH1-B-B1</strain>
        <strain evidence="19 21">FH1-B-C1</strain>
    </source>
</reference>
<dbReference type="GO" id="GO:0043138">
    <property type="term" value="F:3'-5' DNA helicase activity"/>
    <property type="evidence" value="ECO:0007669"/>
    <property type="project" value="UniProtKB-EC"/>
</dbReference>
<comment type="catalytic activity">
    <reaction evidence="12 15">
        <text>Couples ATP hydrolysis with the unwinding of duplex DNA by translocating in the 3'-5' direction.</text>
        <dbReference type="EC" id="5.6.2.4"/>
    </reaction>
</comment>
<comment type="caution">
    <text evidence="20">The sequence shown here is derived from an EMBL/GenBank/DDBJ whole genome shotgun (WGS) entry which is preliminary data.</text>
</comment>
<dbReference type="InterPro" id="IPR047112">
    <property type="entry name" value="RecG/Mfd"/>
</dbReference>
<keyword evidence="4 15" id="KW-0227">DNA damage</keyword>
<keyword evidence="3 15" id="KW-0547">Nucleotide-binding</keyword>
<evidence type="ECO:0000256" key="6">
    <source>
        <dbReference type="ARBA" id="ARBA00022806"/>
    </source>
</evidence>
<proteinExistence type="inferred from homology"/>
<feature type="region of interest" description="Disordered" evidence="16">
    <location>
        <begin position="1"/>
        <end position="30"/>
    </location>
</feature>
<keyword evidence="6 15" id="KW-0347">Helicase</keyword>
<evidence type="ECO:0000256" key="12">
    <source>
        <dbReference type="ARBA" id="ARBA00034617"/>
    </source>
</evidence>
<dbReference type="Pfam" id="PF00271">
    <property type="entry name" value="Helicase_C"/>
    <property type="match status" value="1"/>
</dbReference>
<keyword evidence="11" id="KW-0413">Isomerase</keyword>
<dbReference type="Pfam" id="PF19833">
    <property type="entry name" value="RecG_dom3_C"/>
    <property type="match status" value="1"/>
</dbReference>